<dbReference type="SUPFAM" id="SSF49464">
    <property type="entry name" value="Carboxypeptidase regulatory domain-like"/>
    <property type="match status" value="1"/>
</dbReference>
<dbReference type="PANTHER" id="PTHR30069">
    <property type="entry name" value="TONB-DEPENDENT OUTER MEMBRANE RECEPTOR"/>
    <property type="match status" value="1"/>
</dbReference>
<accession>A0AAX2GYF4</accession>
<feature type="domain" description="TonB-dependent receptor plug" evidence="13">
    <location>
        <begin position="162"/>
        <end position="265"/>
    </location>
</feature>
<dbReference type="Pfam" id="PF07715">
    <property type="entry name" value="Plug"/>
    <property type="match status" value="1"/>
</dbReference>
<reference evidence="14 15" key="1">
    <citation type="submission" date="2017-06" db="EMBL/GenBank/DDBJ databases">
        <authorList>
            <consortium name="Pathogen Informatics"/>
        </authorList>
    </citation>
    <scope>NUCLEOTIDE SEQUENCE [LARGE SCALE GENOMIC DNA]</scope>
    <source>
        <strain evidence="14 15">NCTC12947</strain>
    </source>
</reference>
<dbReference type="InterPro" id="IPR000531">
    <property type="entry name" value="Beta-barrel_TonB"/>
</dbReference>
<evidence type="ECO:0000256" key="9">
    <source>
        <dbReference type="ARBA" id="ARBA00023237"/>
    </source>
</evidence>
<feature type="domain" description="TonB-dependent receptor-like beta-barrel" evidence="12">
    <location>
        <begin position="427"/>
        <end position="791"/>
    </location>
</feature>
<evidence type="ECO:0000256" key="5">
    <source>
        <dbReference type="ARBA" id="ARBA00022729"/>
    </source>
</evidence>
<protein>
    <submittedName>
        <fullName evidence="14">Colicin I receptor</fullName>
    </submittedName>
</protein>
<keyword evidence="9 10" id="KW-0998">Cell outer membrane</keyword>
<keyword evidence="3 10" id="KW-1134">Transmembrane beta strand</keyword>
<dbReference type="InterPro" id="IPR008969">
    <property type="entry name" value="CarboxyPept-like_regulatory"/>
</dbReference>
<evidence type="ECO:0000256" key="2">
    <source>
        <dbReference type="ARBA" id="ARBA00022448"/>
    </source>
</evidence>
<keyword evidence="6 11" id="KW-0798">TonB box</keyword>
<dbReference type="Gene3D" id="2.60.40.1120">
    <property type="entry name" value="Carboxypeptidase-like, regulatory domain"/>
    <property type="match status" value="1"/>
</dbReference>
<dbReference type="GO" id="GO:0009279">
    <property type="term" value="C:cell outer membrane"/>
    <property type="evidence" value="ECO:0007669"/>
    <property type="project" value="UniProtKB-SubCell"/>
</dbReference>
<proteinExistence type="inferred from homology"/>
<dbReference type="EMBL" id="LT906449">
    <property type="protein sequence ID" value="SNV11798.1"/>
    <property type="molecule type" value="Genomic_DNA"/>
</dbReference>
<dbReference type="Pfam" id="PF00593">
    <property type="entry name" value="TonB_dep_Rec_b-barrel"/>
    <property type="match status" value="1"/>
</dbReference>
<dbReference type="Proteomes" id="UP000215539">
    <property type="component" value="Chromosome 1"/>
</dbReference>
<evidence type="ECO:0000256" key="10">
    <source>
        <dbReference type="PROSITE-ProRule" id="PRU01360"/>
    </source>
</evidence>
<evidence type="ECO:0000256" key="7">
    <source>
        <dbReference type="ARBA" id="ARBA00023136"/>
    </source>
</evidence>
<keyword evidence="2 10" id="KW-0813">Transport</keyword>
<evidence type="ECO:0000256" key="4">
    <source>
        <dbReference type="ARBA" id="ARBA00022692"/>
    </source>
</evidence>
<evidence type="ECO:0000259" key="13">
    <source>
        <dbReference type="Pfam" id="PF07715"/>
    </source>
</evidence>
<sequence>MRIAFHNIKKIRKIENEKSNAVCTSPLEGGQGVFICVDNHYNTQMCNKQLCTLLFTLFSLLSFSQSLSGTITDRATHTPLIGADVYIQELQKGTSTDNKGFYTLKNIPAGTYTLRVSYIGYKSQKRPLRVSGETVLNLALEEETQSIGEVVVSAKAKARAIKEQAMPITVIDMASLRGTTSNVQDIIAKTVGVTLRSTGGVGSAARISVRGLEGKRIGFFIDDFPMGEQSDYVDINDIPVDMIDRIEIYKGVVPARFGGSAMGGAVNIVLREYPSRYADLSYTLERFNTHKAQAVFKRSDPKRGLLLGIGGVYASSDNDYEMEIPNHQGLKVRRNHDAYRKYMVGGSFKAKKWYFNEIEVEPIYVRTYKEVQGIEHDVREAHSYLDMLGVVTKFEKEGFLTDGLSLTMYHNFASLKANVVDKAQRIYQWDGSSYPSTSRYGGELGLGYASDSDDRKLTYANRINLEYILSEQHSLNLNSQFNYAKGEPHNPLKELSMGKQTDFDSDMYSWVAGLSYDYRDRTDHLLNSLSARYYNYHLNTRKGFVFGSGVKDIDLHKSDFGFSDALRYRFLPTLMGKVSAGYEVRIPSENELLGDGVNTIAAEELLPERNLSANLGVLYDLTGAHATNAQIELNFFYMQIEDVIRFTQGVLGSQYQNFGQMRTIGVEFDAKADLSPSLYGYLNTTYQDLRDIRQYEHSSTVPNPTKGKRMPNIPYLLANAGVEYHHENLFGGTGQNTRLMLDAAFIEEYYYDFELTQLDKRRIPRNLTLDAGFEHSFKHQHLFLSGKVRNLTDKKVVTEFNRPLPGLSWAVKLRVIF</sequence>
<keyword evidence="8 14" id="KW-0675">Receptor</keyword>
<evidence type="ECO:0000259" key="12">
    <source>
        <dbReference type="Pfam" id="PF00593"/>
    </source>
</evidence>
<dbReference type="InterPro" id="IPR012910">
    <property type="entry name" value="Plug_dom"/>
</dbReference>
<comment type="similarity">
    <text evidence="10 11">Belongs to the TonB-dependent receptor family.</text>
</comment>
<gene>
    <name evidence="14" type="primary">cirA_5</name>
    <name evidence="14" type="ORF">SAMEA44541418_01463</name>
</gene>
<dbReference type="Gene3D" id="2.40.170.20">
    <property type="entry name" value="TonB-dependent receptor, beta-barrel domain"/>
    <property type="match status" value="1"/>
</dbReference>
<dbReference type="InterPro" id="IPR037066">
    <property type="entry name" value="Plug_dom_sf"/>
</dbReference>
<dbReference type="PROSITE" id="PS52016">
    <property type="entry name" value="TONB_DEPENDENT_REC_3"/>
    <property type="match status" value="1"/>
</dbReference>
<dbReference type="InterPro" id="IPR039426">
    <property type="entry name" value="TonB-dep_rcpt-like"/>
</dbReference>
<dbReference type="Gene3D" id="2.170.130.10">
    <property type="entry name" value="TonB-dependent receptor, plug domain"/>
    <property type="match status" value="1"/>
</dbReference>
<dbReference type="GO" id="GO:0044718">
    <property type="term" value="P:siderophore transmembrane transport"/>
    <property type="evidence" value="ECO:0007669"/>
    <property type="project" value="TreeGrafter"/>
</dbReference>
<evidence type="ECO:0000256" key="6">
    <source>
        <dbReference type="ARBA" id="ARBA00023077"/>
    </source>
</evidence>
<evidence type="ECO:0000313" key="14">
    <source>
        <dbReference type="EMBL" id="SNV11798.1"/>
    </source>
</evidence>
<dbReference type="SUPFAM" id="SSF56935">
    <property type="entry name" value="Porins"/>
    <property type="match status" value="1"/>
</dbReference>
<name>A0AAX2GYF4_9FLAO</name>
<evidence type="ECO:0000256" key="1">
    <source>
        <dbReference type="ARBA" id="ARBA00004571"/>
    </source>
</evidence>
<comment type="subcellular location">
    <subcellularLocation>
        <location evidence="1 10">Cell outer membrane</location>
        <topology evidence="1 10">Multi-pass membrane protein</topology>
    </subcellularLocation>
</comment>
<keyword evidence="5" id="KW-0732">Signal</keyword>
<dbReference type="Pfam" id="PF13715">
    <property type="entry name" value="CarbopepD_reg_2"/>
    <property type="match status" value="1"/>
</dbReference>
<evidence type="ECO:0000313" key="15">
    <source>
        <dbReference type="Proteomes" id="UP000215539"/>
    </source>
</evidence>
<evidence type="ECO:0000256" key="3">
    <source>
        <dbReference type="ARBA" id="ARBA00022452"/>
    </source>
</evidence>
<dbReference type="InterPro" id="IPR036942">
    <property type="entry name" value="Beta-barrel_TonB_sf"/>
</dbReference>
<dbReference type="PANTHER" id="PTHR30069:SF29">
    <property type="entry name" value="HEMOGLOBIN AND HEMOGLOBIN-HAPTOGLOBIN-BINDING PROTEIN 1-RELATED"/>
    <property type="match status" value="1"/>
</dbReference>
<evidence type="ECO:0000256" key="8">
    <source>
        <dbReference type="ARBA" id="ARBA00023170"/>
    </source>
</evidence>
<organism evidence="14 15">
    <name type="scientific">Capnocytophaga haemolytica</name>
    <dbReference type="NCBI Taxonomy" id="45243"/>
    <lineage>
        <taxon>Bacteria</taxon>
        <taxon>Pseudomonadati</taxon>
        <taxon>Bacteroidota</taxon>
        <taxon>Flavobacteriia</taxon>
        <taxon>Flavobacteriales</taxon>
        <taxon>Flavobacteriaceae</taxon>
        <taxon>Capnocytophaga</taxon>
    </lineage>
</organism>
<dbReference type="AlphaFoldDB" id="A0AAX2GYF4"/>
<keyword evidence="4 10" id="KW-0812">Transmembrane</keyword>
<dbReference type="GO" id="GO:0015344">
    <property type="term" value="F:siderophore uptake transmembrane transporter activity"/>
    <property type="evidence" value="ECO:0007669"/>
    <property type="project" value="TreeGrafter"/>
</dbReference>
<evidence type="ECO:0000256" key="11">
    <source>
        <dbReference type="RuleBase" id="RU003357"/>
    </source>
</evidence>
<keyword evidence="7 10" id="KW-0472">Membrane</keyword>